<keyword evidence="3" id="KW-0285">Flavoprotein</keyword>
<dbReference type="Proteomes" id="UP001162131">
    <property type="component" value="Unassembled WGS sequence"/>
</dbReference>
<keyword evidence="6" id="KW-0809">Transit peptide</keyword>
<dbReference type="GO" id="GO:0005739">
    <property type="term" value="C:mitochondrion"/>
    <property type="evidence" value="ECO:0007669"/>
    <property type="project" value="UniProtKB-SubCell"/>
</dbReference>
<reference evidence="11" key="1">
    <citation type="submission" date="2021-09" db="EMBL/GenBank/DDBJ databases">
        <authorList>
            <consortium name="AG Swart"/>
            <person name="Singh M."/>
            <person name="Singh A."/>
            <person name="Seah K."/>
            <person name="Emmerich C."/>
        </authorList>
    </citation>
    <scope>NUCLEOTIDE SEQUENCE</scope>
    <source>
        <strain evidence="11">ATCC30299</strain>
    </source>
</reference>
<comment type="caution">
    <text evidence="11">The sequence shown here is derived from an EMBL/GenBank/DDBJ whole genome shotgun (WGS) entry which is preliminary data.</text>
</comment>
<evidence type="ECO:0000256" key="6">
    <source>
        <dbReference type="ARBA" id="ARBA00022946"/>
    </source>
</evidence>
<proteinExistence type="inferred from homology"/>
<keyword evidence="5" id="KW-0274">FAD</keyword>
<keyword evidence="12" id="KW-1185">Reference proteome</keyword>
<organism evidence="11 12">
    <name type="scientific">Blepharisma stoltei</name>
    <dbReference type="NCBI Taxonomy" id="1481888"/>
    <lineage>
        <taxon>Eukaryota</taxon>
        <taxon>Sar</taxon>
        <taxon>Alveolata</taxon>
        <taxon>Ciliophora</taxon>
        <taxon>Postciliodesmatophora</taxon>
        <taxon>Heterotrichea</taxon>
        <taxon>Heterotrichida</taxon>
        <taxon>Blepharismidae</taxon>
        <taxon>Blepharisma</taxon>
    </lineage>
</organism>
<evidence type="ECO:0000256" key="3">
    <source>
        <dbReference type="ARBA" id="ARBA00022630"/>
    </source>
</evidence>
<dbReference type="InterPro" id="IPR015904">
    <property type="entry name" value="Sulphide_quinone_reductase"/>
</dbReference>
<dbReference type="PANTHER" id="PTHR10632">
    <property type="entry name" value="SULFIDE:QUINONE OXIDOREDUCTASE"/>
    <property type="match status" value="1"/>
</dbReference>
<sequence>MYRVVIAGAGTGSMTFCGQLIRSGKVKPSEIAVFDPAPYHYYQPGFTMLAGGLMGDVDRLSHQMKYVARETRSLFHPDVNFISKPVTGFFPNSNKIGVDGSEISYEHLVVGIGLSIDYNKIPGLYEALEDENSPVGTIYQYKYCLKTNRLVNKFKGGQAIFTQPNQPFKCGGAPQKIMYLANSVWNKTGVRDKTDIHFYIPPAQIFGVQTYAQELEKIAKEKGCNVHYQHLLTKVDPTRNEATFKKGTEEMIVKYDFLHTAPPQGAPKVLQGSPISNEAGYVDVNPNTLRHNKYGNIWAIGDCTSCPTSKTAAAAIGEAPVLVHNLGKVLDGAEPNAKYEGYTSCPIFLGDNKLMLCEFKYQGQPDETFGNQNTPSSLAYYLVKTFLPRVYFTLLPKGVWYGRNSIFKPKFE</sequence>
<evidence type="ECO:0000256" key="8">
    <source>
        <dbReference type="ARBA" id="ARBA00023128"/>
    </source>
</evidence>
<evidence type="ECO:0000256" key="5">
    <source>
        <dbReference type="ARBA" id="ARBA00022827"/>
    </source>
</evidence>
<accession>A0AAU9I3K6</accession>
<evidence type="ECO:0000256" key="10">
    <source>
        <dbReference type="ARBA" id="ARBA00070160"/>
    </source>
</evidence>
<evidence type="ECO:0000313" key="11">
    <source>
        <dbReference type="EMBL" id="CAG9309993.1"/>
    </source>
</evidence>
<dbReference type="GO" id="GO:0048038">
    <property type="term" value="F:quinone binding"/>
    <property type="evidence" value="ECO:0007669"/>
    <property type="project" value="UniProtKB-KW"/>
</dbReference>
<evidence type="ECO:0000256" key="1">
    <source>
        <dbReference type="ARBA" id="ARBA00001974"/>
    </source>
</evidence>
<keyword evidence="7" id="KW-0560">Oxidoreductase</keyword>
<dbReference type="InterPro" id="IPR036188">
    <property type="entry name" value="FAD/NAD-bd_sf"/>
</dbReference>
<comment type="similarity">
    <text evidence="9">Belongs to the SQRD family.</text>
</comment>
<comment type="subcellular location">
    <subcellularLocation>
        <location evidence="2">Mitochondrion</location>
    </subcellularLocation>
</comment>
<evidence type="ECO:0000256" key="9">
    <source>
        <dbReference type="ARBA" id="ARBA00060891"/>
    </source>
</evidence>
<dbReference type="AlphaFoldDB" id="A0AAU9I3K6"/>
<evidence type="ECO:0000313" key="12">
    <source>
        <dbReference type="Proteomes" id="UP001162131"/>
    </source>
</evidence>
<evidence type="ECO:0000256" key="4">
    <source>
        <dbReference type="ARBA" id="ARBA00022719"/>
    </source>
</evidence>
<dbReference type="PANTHER" id="PTHR10632:SF2">
    <property type="entry name" value="SULFIDE:QUINONE OXIDOREDUCTASE, MITOCHONDRIAL"/>
    <property type="match status" value="1"/>
</dbReference>
<comment type="cofactor">
    <cofactor evidence="1">
        <name>FAD</name>
        <dbReference type="ChEBI" id="CHEBI:57692"/>
    </cofactor>
</comment>
<keyword evidence="4" id="KW-0874">Quinone</keyword>
<dbReference type="SUPFAM" id="SSF51905">
    <property type="entry name" value="FAD/NAD(P)-binding domain"/>
    <property type="match status" value="1"/>
</dbReference>
<dbReference type="GO" id="GO:0071949">
    <property type="term" value="F:FAD binding"/>
    <property type="evidence" value="ECO:0007669"/>
    <property type="project" value="TreeGrafter"/>
</dbReference>
<keyword evidence="8" id="KW-0496">Mitochondrion</keyword>
<evidence type="ECO:0000256" key="2">
    <source>
        <dbReference type="ARBA" id="ARBA00004173"/>
    </source>
</evidence>
<dbReference type="GO" id="GO:0070224">
    <property type="term" value="F:sulfide:quinone oxidoreductase activity"/>
    <property type="evidence" value="ECO:0007669"/>
    <property type="project" value="TreeGrafter"/>
</dbReference>
<name>A0AAU9I3K6_9CILI</name>
<dbReference type="GO" id="GO:0070221">
    <property type="term" value="P:sulfide oxidation, using sulfide:quinone oxidoreductase"/>
    <property type="evidence" value="ECO:0007669"/>
    <property type="project" value="TreeGrafter"/>
</dbReference>
<dbReference type="FunFam" id="3.50.50.60:FF:000034">
    <property type="entry name" value="sulfide:quinone oxidoreductase, mitochondrial"/>
    <property type="match status" value="1"/>
</dbReference>
<dbReference type="EMBL" id="CAJZBQ010000001">
    <property type="protein sequence ID" value="CAG9309993.1"/>
    <property type="molecule type" value="Genomic_DNA"/>
</dbReference>
<protein>
    <recommendedName>
        <fullName evidence="10">Sulfide:quinone oxidoreductase, mitochondrial</fullName>
    </recommendedName>
</protein>
<evidence type="ECO:0000256" key="7">
    <source>
        <dbReference type="ARBA" id="ARBA00023002"/>
    </source>
</evidence>
<dbReference type="Gene3D" id="3.50.50.60">
    <property type="entry name" value="FAD/NAD(P)-binding domain"/>
    <property type="match status" value="2"/>
</dbReference>
<gene>
    <name evidence="11" type="ORF">BSTOLATCC_MIC207</name>
</gene>